<dbReference type="PANTHER" id="PTHR33546">
    <property type="entry name" value="LARGE, MULTIFUNCTIONAL SECRETED PROTEIN-RELATED"/>
    <property type="match status" value="1"/>
</dbReference>
<reference evidence="8 9" key="1">
    <citation type="submission" date="2019-02" db="EMBL/GenBank/DDBJ databases">
        <title>Deep-cultivation of Planctomycetes and their phenomic and genomic characterization uncovers novel biology.</title>
        <authorList>
            <person name="Wiegand S."/>
            <person name="Jogler M."/>
            <person name="Boedeker C."/>
            <person name="Pinto D."/>
            <person name="Vollmers J."/>
            <person name="Rivas-Marin E."/>
            <person name="Kohn T."/>
            <person name="Peeters S.H."/>
            <person name="Heuer A."/>
            <person name="Rast P."/>
            <person name="Oberbeckmann S."/>
            <person name="Bunk B."/>
            <person name="Jeske O."/>
            <person name="Meyerdierks A."/>
            <person name="Storesund J.E."/>
            <person name="Kallscheuer N."/>
            <person name="Luecker S."/>
            <person name="Lage O.M."/>
            <person name="Pohl T."/>
            <person name="Merkel B.J."/>
            <person name="Hornburger P."/>
            <person name="Mueller R.-W."/>
            <person name="Bruemmer F."/>
            <person name="Labrenz M."/>
            <person name="Spormann A.M."/>
            <person name="Op den Camp H."/>
            <person name="Overmann J."/>
            <person name="Amann R."/>
            <person name="Jetten M.S.M."/>
            <person name="Mascher T."/>
            <person name="Medema M.H."/>
            <person name="Devos D.P."/>
            <person name="Kaster A.-K."/>
            <person name="Ovreas L."/>
            <person name="Rohde M."/>
            <person name="Galperin M.Y."/>
            <person name="Jogler C."/>
        </authorList>
    </citation>
    <scope>NUCLEOTIDE SEQUENCE [LARGE SCALE GENOMIC DNA]</scope>
    <source>
        <strain evidence="8 9">Pan216</strain>
    </source>
</reference>
<dbReference type="GO" id="GO:0046872">
    <property type="term" value="F:metal ion binding"/>
    <property type="evidence" value="ECO:0007669"/>
    <property type="project" value="UniProtKB-KW"/>
</dbReference>
<keyword evidence="1 4" id="KW-0349">Heme</keyword>
<dbReference type="InterPro" id="IPR011041">
    <property type="entry name" value="Quinoprot_gluc/sorb_DH_b-prop"/>
</dbReference>
<dbReference type="Gene3D" id="1.25.10.10">
    <property type="entry name" value="Leucine-rich Repeat Variant"/>
    <property type="match status" value="1"/>
</dbReference>
<dbReference type="InterPro" id="IPR016024">
    <property type="entry name" value="ARM-type_fold"/>
</dbReference>
<evidence type="ECO:0000256" key="6">
    <source>
        <dbReference type="SAM" id="SignalP"/>
    </source>
</evidence>
<feature type="signal peptide" evidence="6">
    <location>
        <begin position="1"/>
        <end position="27"/>
    </location>
</feature>
<dbReference type="GO" id="GO:0009055">
    <property type="term" value="F:electron transfer activity"/>
    <property type="evidence" value="ECO:0007669"/>
    <property type="project" value="InterPro"/>
</dbReference>
<dbReference type="InterPro" id="IPR011989">
    <property type="entry name" value="ARM-like"/>
</dbReference>
<keyword evidence="9" id="KW-1185">Reference proteome</keyword>
<dbReference type="InterPro" id="IPR013428">
    <property type="entry name" value="Membrane-bound_put_N"/>
</dbReference>
<dbReference type="InterPro" id="IPR036909">
    <property type="entry name" value="Cyt_c-like_dom_sf"/>
</dbReference>
<evidence type="ECO:0000256" key="1">
    <source>
        <dbReference type="ARBA" id="ARBA00022617"/>
    </source>
</evidence>
<dbReference type="GO" id="GO:0020037">
    <property type="term" value="F:heme binding"/>
    <property type="evidence" value="ECO:0007669"/>
    <property type="project" value="InterPro"/>
</dbReference>
<feature type="region of interest" description="Disordered" evidence="5">
    <location>
        <begin position="199"/>
        <end position="221"/>
    </location>
</feature>
<dbReference type="Proteomes" id="UP000317093">
    <property type="component" value="Chromosome"/>
</dbReference>
<dbReference type="SUPFAM" id="SSF50952">
    <property type="entry name" value="Soluble quinoprotein glucose dehydrogenase"/>
    <property type="match status" value="1"/>
</dbReference>
<organism evidence="8 9">
    <name type="scientific">Kolteria novifilia</name>
    <dbReference type="NCBI Taxonomy" id="2527975"/>
    <lineage>
        <taxon>Bacteria</taxon>
        <taxon>Pseudomonadati</taxon>
        <taxon>Planctomycetota</taxon>
        <taxon>Planctomycetia</taxon>
        <taxon>Kolteriales</taxon>
        <taxon>Kolteriaceae</taxon>
        <taxon>Kolteria</taxon>
    </lineage>
</organism>
<dbReference type="SUPFAM" id="SSF48371">
    <property type="entry name" value="ARM repeat"/>
    <property type="match status" value="1"/>
</dbReference>
<proteinExistence type="predicted"/>
<dbReference type="NCBIfam" id="TIGR02603">
    <property type="entry name" value="CxxCH_TIGR02603"/>
    <property type="match status" value="1"/>
</dbReference>
<evidence type="ECO:0000256" key="3">
    <source>
        <dbReference type="ARBA" id="ARBA00023004"/>
    </source>
</evidence>
<dbReference type="AlphaFoldDB" id="A0A518B9D4"/>
<dbReference type="PANTHER" id="PTHR33546:SF1">
    <property type="entry name" value="LARGE, MULTIFUNCTIONAL SECRETED PROTEIN"/>
    <property type="match status" value="1"/>
</dbReference>
<dbReference type="InterPro" id="IPR055557">
    <property type="entry name" value="DUF7133"/>
</dbReference>
<dbReference type="EMBL" id="CP036279">
    <property type="protein sequence ID" value="QDU63582.1"/>
    <property type="molecule type" value="Genomic_DNA"/>
</dbReference>
<keyword evidence="3 4" id="KW-0408">Iron</keyword>
<dbReference type="Gene3D" id="2.120.10.30">
    <property type="entry name" value="TolB, C-terminal domain"/>
    <property type="match status" value="1"/>
</dbReference>
<evidence type="ECO:0000259" key="7">
    <source>
        <dbReference type="PROSITE" id="PS51007"/>
    </source>
</evidence>
<dbReference type="NCBIfam" id="TIGR02604">
    <property type="entry name" value="Piru_Ver_Nterm"/>
    <property type="match status" value="1"/>
</dbReference>
<feature type="domain" description="Cytochrome c" evidence="7">
    <location>
        <begin position="878"/>
        <end position="1011"/>
    </location>
</feature>
<gene>
    <name evidence="8" type="ORF">Pan216_44630</name>
</gene>
<evidence type="ECO:0000313" key="8">
    <source>
        <dbReference type="EMBL" id="QDU63582.1"/>
    </source>
</evidence>
<evidence type="ECO:0000256" key="4">
    <source>
        <dbReference type="PROSITE-ProRule" id="PRU00433"/>
    </source>
</evidence>
<evidence type="ECO:0000313" key="9">
    <source>
        <dbReference type="Proteomes" id="UP000317093"/>
    </source>
</evidence>
<dbReference type="OrthoDB" id="230287at2"/>
<dbReference type="Gene3D" id="1.10.760.10">
    <property type="entry name" value="Cytochrome c-like domain"/>
    <property type="match status" value="1"/>
</dbReference>
<evidence type="ECO:0000256" key="2">
    <source>
        <dbReference type="ARBA" id="ARBA00022723"/>
    </source>
</evidence>
<dbReference type="KEGG" id="knv:Pan216_44630"/>
<dbReference type="Pfam" id="PF00034">
    <property type="entry name" value="Cytochrom_C"/>
    <property type="match status" value="1"/>
</dbReference>
<dbReference type="InterPro" id="IPR011042">
    <property type="entry name" value="6-blade_b-propeller_TolB-like"/>
</dbReference>
<sequence length="1013" mass="110262" precursor="true">MTNSRLPRMTRLLLLAAIVVATPCVQYATTAEAEDVTTKDYSKELPRIKPVPLDKALDTFSIAPGVHAELAAHEPTVVDPVAMAFDEDGNLFVIEMRGYSEQAGDMLGRVRRLVDTDGDGVYETSTVYADGLSWPTAIIYYDGGVFVGAAPDIWYFKDTDGDGQADDKDKIFTGFGKTNVQGLLNSFNWGLDNRIHGATSSSGGTIKRVGDDKSPPLNLRGRDFAFDPKTLEMTAESGGAQHGMSFNDWGDKFVCSNSDHLQMTMFEERYIARNPYLAVSSPRVSIAADGPQADVFRASPVEPWRIVRTRLRVSGAVPGAVERGGKAAGYFTGATGSTIYRGDALGNSRSMAIVGDAGGNLVHRKKLVPDGLLFHGQRVDEKSELFASNDIWFRPVQFANGPDGALYIADMHRETIEHPKSIPSMLKKHLDLTSGRDRGRIYRLVDEDYKRLDVPKMSASSTTQLVAALDDPNGWTRDTASRLLFERADAKAIPQLRELLAKGSPQGRLHALYALDQLNALTPDQILKGLDDEHPRVRQHAIRLCEPKSKRLGQSVSDSPRRTPLLDDPAIAQKLYSMIEDSDPHVRYQLAYTLGDLGGPRRDAALAKLIANDGEERWMRIALASSLTRGAGPVLAILARRDDSPNTKYWIKALASQIGRQQRPEDVAAVLTLLGDLSKQGDTETARHLVRSLSLKPNSPFASRIASVTGGNAEAWRRDVLAKATKAARDTSLGLKARVAAIHELSLGSLAETRDLLLELLDPRQPGAIQQAALETLATFNDPDVGSLLVERWSSLSPSLRASAANVLVSRTTWVKQLLAAVTNGDIGRGNLPTAHLRILAQHTDADVREQASKLLEGVSHKRKEVVDAYRATLNLQGDATKGEAVFTKHCQSCHRVAGKGHVVGPSLAAMVSRGPEAILMNVLDPNREVNPQFLSYVLSTEDGEVITGMIGGETATSVTLQRGKGESDTVLRIDIDEFRGTGMSLMPEGLEKEIDHQAMADLIAYLQQAATQ</sequence>
<dbReference type="InterPro" id="IPR009056">
    <property type="entry name" value="Cyt_c-like_dom"/>
</dbReference>
<dbReference type="Pfam" id="PF23500">
    <property type="entry name" value="DUF7133"/>
    <property type="match status" value="1"/>
</dbReference>
<feature type="compositionally biased region" description="Basic and acidic residues" evidence="5">
    <location>
        <begin position="208"/>
        <end position="221"/>
    </location>
</feature>
<evidence type="ECO:0000256" key="5">
    <source>
        <dbReference type="SAM" id="MobiDB-lite"/>
    </source>
</evidence>
<dbReference type="SUPFAM" id="SSF46626">
    <property type="entry name" value="Cytochrome c"/>
    <property type="match status" value="1"/>
</dbReference>
<feature type="chain" id="PRO_5022040296" evidence="6">
    <location>
        <begin position="28"/>
        <end position="1013"/>
    </location>
</feature>
<dbReference type="RefSeq" id="WP_145261146.1">
    <property type="nucleotide sequence ID" value="NZ_CP036279.1"/>
</dbReference>
<dbReference type="InterPro" id="IPR013427">
    <property type="entry name" value="Haem-bd_dom_put"/>
</dbReference>
<accession>A0A518B9D4</accession>
<name>A0A518B9D4_9BACT</name>
<dbReference type="Pfam" id="PF13646">
    <property type="entry name" value="HEAT_2"/>
    <property type="match status" value="1"/>
</dbReference>
<keyword evidence="2 4" id="KW-0479">Metal-binding</keyword>
<protein>
    <submittedName>
        <fullName evidence="8">Cytochrome c</fullName>
    </submittedName>
</protein>
<keyword evidence="6" id="KW-0732">Signal</keyword>
<dbReference type="PROSITE" id="PS51007">
    <property type="entry name" value="CYTC"/>
    <property type="match status" value="1"/>
</dbReference>